<evidence type="ECO:0000313" key="1">
    <source>
        <dbReference type="EMBL" id="KKN56552.1"/>
    </source>
</evidence>
<comment type="caution">
    <text evidence="1">The sequence shown here is derived from an EMBL/GenBank/DDBJ whole genome shotgun (WGS) entry which is preliminary data.</text>
</comment>
<reference evidence="1" key="1">
    <citation type="journal article" date="2015" name="Nature">
        <title>Complex archaea that bridge the gap between prokaryotes and eukaryotes.</title>
        <authorList>
            <person name="Spang A."/>
            <person name="Saw J.H."/>
            <person name="Jorgensen S.L."/>
            <person name="Zaremba-Niedzwiedzka K."/>
            <person name="Martijn J."/>
            <person name="Lind A.E."/>
            <person name="van Eijk R."/>
            <person name="Schleper C."/>
            <person name="Guy L."/>
            <person name="Ettema T.J."/>
        </authorList>
    </citation>
    <scope>NUCLEOTIDE SEQUENCE</scope>
</reference>
<organism evidence="1">
    <name type="scientific">marine sediment metagenome</name>
    <dbReference type="NCBI Taxonomy" id="412755"/>
    <lineage>
        <taxon>unclassified sequences</taxon>
        <taxon>metagenomes</taxon>
        <taxon>ecological metagenomes</taxon>
    </lineage>
</organism>
<dbReference type="AlphaFoldDB" id="A0A0F9S2T8"/>
<proteinExistence type="predicted"/>
<gene>
    <name evidence="1" type="ORF">LCGC14_0571300</name>
</gene>
<protein>
    <submittedName>
        <fullName evidence="1">Uncharacterized protein</fullName>
    </submittedName>
</protein>
<name>A0A0F9S2T8_9ZZZZ</name>
<dbReference type="EMBL" id="LAZR01000839">
    <property type="protein sequence ID" value="KKN56552.1"/>
    <property type="molecule type" value="Genomic_DNA"/>
</dbReference>
<accession>A0A0F9S2T8</accession>
<sequence length="138" mass="14969">MNPVVYGSRKKNIIPEIHPCPNEFAVIITPIEAWINRTNTVVANGNKIIFSGFALVNNPAITAPVAAAIVTNIPADPNMNVKRLASLVVIDNISPLDPNTNPKTENMASVPVESPASFNKKINPTLVTTYFHILTIRT</sequence>